<dbReference type="Gene3D" id="3.90.550.10">
    <property type="entry name" value="Spore Coat Polysaccharide Biosynthesis Protein SpsA, Chain A"/>
    <property type="match status" value="1"/>
</dbReference>
<dbReference type="InterPro" id="IPR050834">
    <property type="entry name" value="Glycosyltransf_2"/>
</dbReference>
<feature type="domain" description="Glycosyltransferase 2-like" evidence="1">
    <location>
        <begin position="4"/>
        <end position="165"/>
    </location>
</feature>
<dbReference type="Pfam" id="PF00535">
    <property type="entry name" value="Glycos_transf_2"/>
    <property type="match status" value="1"/>
</dbReference>
<dbReference type="SUPFAM" id="SSF53448">
    <property type="entry name" value="Nucleotide-diphospho-sugar transferases"/>
    <property type="match status" value="1"/>
</dbReference>
<dbReference type="InterPro" id="IPR001173">
    <property type="entry name" value="Glyco_trans_2-like"/>
</dbReference>
<dbReference type="CDD" id="cd00761">
    <property type="entry name" value="Glyco_tranf_GTA_type"/>
    <property type="match status" value="1"/>
</dbReference>
<reference evidence="2 3" key="1">
    <citation type="submission" date="2015-11" db="EMBL/GenBank/DDBJ databases">
        <authorList>
            <consortium name="Pathogen Informatics"/>
        </authorList>
    </citation>
    <scope>NUCLEOTIDE SEQUENCE [LARGE SCALE GENOMIC DNA]</scope>
    <source>
        <strain evidence="2 3">007A-0283</strain>
    </source>
</reference>
<dbReference type="RefSeq" id="WP_059434250.1">
    <property type="nucleotide sequence ID" value="NZ_FAUY01000001.1"/>
</dbReference>
<dbReference type="Proteomes" id="UP000052245">
    <property type="component" value="Unassembled WGS sequence"/>
</dbReference>
<evidence type="ECO:0000313" key="2">
    <source>
        <dbReference type="EMBL" id="CUU82188.1"/>
    </source>
</evidence>
<dbReference type="PANTHER" id="PTHR43685">
    <property type="entry name" value="GLYCOSYLTRANSFERASE"/>
    <property type="match status" value="1"/>
</dbReference>
<sequence length="297" mass="34574">MQFSVIIPTYNRQKEIDISIKSVLAQTFNDFELIVVDNGSTDNTKFVVEKYMNMDSRVKYIWQENTGSPAGSRNTGIKNAVGQWVAFLDSDDYWYGNKLESVFNIIKKHQDIIAVSHYEDKMIDGKHNSILYHGNDLDNNNMYYQLLFKGNNLSTSAMVVRKDKLIEVGCFDERMDYFAVEDYDLWMRLSKLGKFYFIKEILGAFCISSGNMSGNIELINNNLKILVLNHIDELDILNKQKLKKKHAARIDYYKGRAYQISGNRKKAIKFLFNSIKDYPFSLKKYISLLFAIFNIRK</sequence>
<dbReference type="AlphaFoldDB" id="A0A9W5ART2"/>
<dbReference type="InterPro" id="IPR029044">
    <property type="entry name" value="Nucleotide-diphossugar_trans"/>
</dbReference>
<accession>A0A9W5ART2</accession>
<evidence type="ECO:0000313" key="3">
    <source>
        <dbReference type="Proteomes" id="UP000052245"/>
    </source>
</evidence>
<gene>
    <name evidence="2" type="primary">kfoC</name>
    <name evidence="2" type="ORF">ERS739223_00941</name>
</gene>
<organism evidence="2 3">
    <name type="scientific">Campylobacter hyointestinalis subsp. hyointestinalis</name>
    <dbReference type="NCBI Taxonomy" id="91352"/>
    <lineage>
        <taxon>Bacteria</taxon>
        <taxon>Pseudomonadati</taxon>
        <taxon>Campylobacterota</taxon>
        <taxon>Epsilonproteobacteria</taxon>
        <taxon>Campylobacterales</taxon>
        <taxon>Campylobacteraceae</taxon>
        <taxon>Campylobacter</taxon>
    </lineage>
</organism>
<name>A0A9W5ART2_CAMHY</name>
<evidence type="ECO:0000259" key="1">
    <source>
        <dbReference type="Pfam" id="PF00535"/>
    </source>
</evidence>
<proteinExistence type="predicted"/>
<dbReference type="EMBL" id="FAVC01000002">
    <property type="protein sequence ID" value="CUU82188.1"/>
    <property type="molecule type" value="Genomic_DNA"/>
</dbReference>
<comment type="caution">
    <text evidence="2">The sequence shown here is derived from an EMBL/GenBank/DDBJ whole genome shotgun (WGS) entry which is preliminary data.</text>
</comment>
<dbReference type="PANTHER" id="PTHR43685:SF2">
    <property type="entry name" value="GLYCOSYLTRANSFERASE 2-LIKE DOMAIN-CONTAINING PROTEIN"/>
    <property type="match status" value="1"/>
</dbReference>
<protein>
    <submittedName>
        <fullName evidence="2">Glycosyltransferase</fullName>
    </submittedName>
</protein>